<sequence length="504" mass="54328">MRLGVDFGTTTTAIAIVDRGNYPIVSFVNNHDDTVDFVPSIIALDGDRLVYGFDAEDAAREGAPHLRSFKRLLSDPSVTDTSTLRLGNHSISILDALTGFLSYVARQLRTNSSIASLPDSEPLEALVGIPAHAWSAQRFLTLEAFRRAGWDVLAMVNEPSAAGFEYTHRHAGTLNSKRTAILVYDLGGGTFDASIVSATGTLHEVMGSRGLNMVGGDDFDVVLATRLAAAAGTDSGKLGDEAWERLIEDSRDAKETLSPSTKFITVPVDGKPVTIPVTDFYEAATPLVEATIEAMEPLLVPDASGVGQLGGDIAGLYVVGGGSQLPLVARVLRSRFGRRVHRSPHTAASTAIGLAIGADPEAAYTVREQLSRGVGVFREREAGSFISFDTLLEPNTELAPGETLTIKRRYRAAHNIGYFRFVEYSSFDEAGVPRGDLQPYGEVIVPFDRSLRRSDIDLSAVPVIRTEDGPLIEESYIVDENGMVTVEITDLEAAYTVTRPLGRR</sequence>
<name>A0A0V8RQG3_9ACTO</name>
<dbReference type="GO" id="GO:0140662">
    <property type="term" value="F:ATP-dependent protein folding chaperone"/>
    <property type="evidence" value="ECO:0007669"/>
    <property type="project" value="InterPro"/>
</dbReference>
<evidence type="ECO:0000256" key="2">
    <source>
        <dbReference type="ARBA" id="ARBA00022741"/>
    </source>
</evidence>
<dbReference type="Gene3D" id="3.30.420.40">
    <property type="match status" value="2"/>
</dbReference>
<comment type="caution">
    <text evidence="7">The sequence shown here is derived from an EMBL/GenBank/DDBJ whole genome shotgun (WGS) entry which is preliminary data.</text>
</comment>
<evidence type="ECO:0000313" key="8">
    <source>
        <dbReference type="Proteomes" id="UP000054686"/>
    </source>
</evidence>
<dbReference type="OrthoDB" id="9766019at2"/>
<protein>
    <submittedName>
        <fullName evidence="7">Chaperone HscA</fullName>
    </submittedName>
</protein>
<dbReference type="SUPFAM" id="SSF53067">
    <property type="entry name" value="Actin-like ATPase domain"/>
    <property type="match status" value="2"/>
</dbReference>
<evidence type="ECO:0000256" key="5">
    <source>
        <dbReference type="ARBA" id="ARBA00023186"/>
    </source>
</evidence>
<reference evidence="7 8" key="1">
    <citation type="submission" date="2015-10" db="EMBL/GenBank/DDBJ databases">
        <title>Draft Genome of Actinomyces odontolyticus subsp. actinosynbacter strain XH001.</title>
        <authorList>
            <person name="Mclean J.S."/>
            <person name="He X."/>
        </authorList>
    </citation>
    <scope>NUCLEOTIDE SEQUENCE [LARGE SCALE GENOMIC DNA]</scope>
    <source>
        <strain evidence="7 8">XH001</strain>
    </source>
</reference>
<dbReference type="PROSITE" id="PS00329">
    <property type="entry name" value="HSP70_2"/>
    <property type="match status" value="1"/>
</dbReference>
<dbReference type="GO" id="GO:0005524">
    <property type="term" value="F:ATP binding"/>
    <property type="evidence" value="ECO:0007669"/>
    <property type="project" value="UniProtKB-KW"/>
</dbReference>
<dbReference type="PROSITE" id="PS01036">
    <property type="entry name" value="HSP70_3"/>
    <property type="match status" value="1"/>
</dbReference>
<keyword evidence="5" id="KW-0143">Chaperone</keyword>
<evidence type="ECO:0000256" key="4">
    <source>
        <dbReference type="ARBA" id="ARBA00023016"/>
    </source>
</evidence>
<evidence type="ECO:0000256" key="6">
    <source>
        <dbReference type="RuleBase" id="RU003322"/>
    </source>
</evidence>
<dbReference type="InterPro" id="IPR013126">
    <property type="entry name" value="Hsp_70_fam"/>
</dbReference>
<dbReference type="Pfam" id="PF00012">
    <property type="entry name" value="HSP70"/>
    <property type="match status" value="1"/>
</dbReference>
<evidence type="ECO:0000256" key="1">
    <source>
        <dbReference type="ARBA" id="ARBA00007381"/>
    </source>
</evidence>
<dbReference type="Proteomes" id="UP000054686">
    <property type="component" value="Unassembled WGS sequence"/>
</dbReference>
<keyword evidence="4" id="KW-0346">Stress response</keyword>
<keyword evidence="2 6" id="KW-0547">Nucleotide-binding</keyword>
<comment type="similarity">
    <text evidence="1 6">Belongs to the heat shock protein 70 family.</text>
</comment>
<dbReference type="EMBL" id="LLVT01000003">
    <property type="protein sequence ID" value="KSW10407.1"/>
    <property type="molecule type" value="Genomic_DNA"/>
</dbReference>
<dbReference type="AlphaFoldDB" id="A0A0V8RQG3"/>
<evidence type="ECO:0000313" key="7">
    <source>
        <dbReference type="EMBL" id="KSW10407.1"/>
    </source>
</evidence>
<organism evidence="7 8">
    <name type="scientific">Schaalia odontolytica</name>
    <dbReference type="NCBI Taxonomy" id="1660"/>
    <lineage>
        <taxon>Bacteria</taxon>
        <taxon>Bacillati</taxon>
        <taxon>Actinomycetota</taxon>
        <taxon>Actinomycetes</taxon>
        <taxon>Actinomycetales</taxon>
        <taxon>Actinomycetaceae</taxon>
        <taxon>Schaalia</taxon>
    </lineage>
</organism>
<keyword evidence="3 6" id="KW-0067">ATP-binding</keyword>
<dbReference type="Gene3D" id="3.90.640.10">
    <property type="entry name" value="Actin, Chain A, domain 4"/>
    <property type="match status" value="1"/>
</dbReference>
<dbReference type="RefSeq" id="WP_060567297.1">
    <property type="nucleotide sequence ID" value="NZ_CP040006.1"/>
</dbReference>
<dbReference type="PANTHER" id="PTHR19375">
    <property type="entry name" value="HEAT SHOCK PROTEIN 70KDA"/>
    <property type="match status" value="1"/>
</dbReference>
<evidence type="ECO:0000256" key="3">
    <source>
        <dbReference type="ARBA" id="ARBA00022840"/>
    </source>
</evidence>
<dbReference type="InterPro" id="IPR043129">
    <property type="entry name" value="ATPase_NBD"/>
</dbReference>
<dbReference type="InterPro" id="IPR018181">
    <property type="entry name" value="Heat_shock_70_CS"/>
</dbReference>
<gene>
    <name evidence="7" type="ORF">APY09_07805</name>
</gene>
<dbReference type="PRINTS" id="PR00301">
    <property type="entry name" value="HEATSHOCK70"/>
</dbReference>
<accession>A0A0V8RQG3</accession>
<proteinExistence type="inferred from homology"/>